<organism evidence="6 7">
    <name type="scientific">Citrus x changshan-huyou</name>
    <dbReference type="NCBI Taxonomy" id="2935761"/>
    <lineage>
        <taxon>Eukaryota</taxon>
        <taxon>Viridiplantae</taxon>
        <taxon>Streptophyta</taxon>
        <taxon>Embryophyta</taxon>
        <taxon>Tracheophyta</taxon>
        <taxon>Spermatophyta</taxon>
        <taxon>Magnoliopsida</taxon>
        <taxon>eudicotyledons</taxon>
        <taxon>Gunneridae</taxon>
        <taxon>Pentapetalae</taxon>
        <taxon>rosids</taxon>
        <taxon>malvids</taxon>
        <taxon>Sapindales</taxon>
        <taxon>Rutaceae</taxon>
        <taxon>Aurantioideae</taxon>
        <taxon>Citrus</taxon>
    </lineage>
</organism>
<protein>
    <submittedName>
        <fullName evidence="6">Uncharacterized protein</fullName>
    </submittedName>
</protein>
<name>A0AAP0M6Z3_9ROSI</name>
<evidence type="ECO:0000256" key="4">
    <source>
        <dbReference type="ARBA" id="ARBA00022821"/>
    </source>
</evidence>
<dbReference type="GO" id="GO:0050832">
    <property type="term" value="P:defense response to fungus"/>
    <property type="evidence" value="ECO:0007669"/>
    <property type="project" value="UniProtKB-KW"/>
</dbReference>
<dbReference type="AlphaFoldDB" id="A0AAP0M6Z3"/>
<evidence type="ECO:0000256" key="1">
    <source>
        <dbReference type="ARBA" id="ARBA00006722"/>
    </source>
</evidence>
<keyword evidence="4" id="KW-0611">Plant defense</keyword>
<evidence type="ECO:0000256" key="5">
    <source>
        <dbReference type="ARBA" id="ARBA00023157"/>
    </source>
</evidence>
<evidence type="ECO:0000313" key="7">
    <source>
        <dbReference type="Proteomes" id="UP001428341"/>
    </source>
</evidence>
<evidence type="ECO:0000256" key="2">
    <source>
        <dbReference type="ARBA" id="ARBA00022529"/>
    </source>
</evidence>
<sequence>MAGHVDAQRRCNEELYKTGCTLLDCGQKCFQRHNEKSGTCVQNREMTGYACVCVWTCGILAASTSWRAKAGK</sequence>
<keyword evidence="7" id="KW-1185">Reference proteome</keyword>
<dbReference type="Pfam" id="PF07333">
    <property type="entry name" value="SLR1-BP"/>
    <property type="match status" value="1"/>
</dbReference>
<evidence type="ECO:0000313" key="6">
    <source>
        <dbReference type="EMBL" id="KAK9193944.1"/>
    </source>
</evidence>
<accession>A0AAP0M6Z3</accession>
<comment type="similarity">
    <text evidence="1">Belongs to the DEFL family.</text>
</comment>
<dbReference type="EMBL" id="JBCGBO010000006">
    <property type="protein sequence ID" value="KAK9193944.1"/>
    <property type="molecule type" value="Genomic_DNA"/>
</dbReference>
<evidence type="ECO:0000256" key="3">
    <source>
        <dbReference type="ARBA" id="ARBA00022577"/>
    </source>
</evidence>
<dbReference type="Proteomes" id="UP001428341">
    <property type="component" value="Unassembled WGS sequence"/>
</dbReference>
<keyword evidence="3" id="KW-0295">Fungicide</keyword>
<gene>
    <name evidence="6" type="ORF">WN944_004645</name>
</gene>
<keyword evidence="2" id="KW-0929">Antimicrobial</keyword>
<keyword evidence="5" id="KW-1015">Disulfide bond</keyword>
<comment type="caution">
    <text evidence="6">The sequence shown here is derived from an EMBL/GenBank/DDBJ whole genome shotgun (WGS) entry which is preliminary data.</text>
</comment>
<dbReference type="InterPro" id="IPR010851">
    <property type="entry name" value="DEFL"/>
</dbReference>
<reference evidence="6 7" key="1">
    <citation type="submission" date="2024-05" db="EMBL/GenBank/DDBJ databases">
        <title>Haplotype-resolved chromosome-level genome assembly of Huyou (Citrus changshanensis).</title>
        <authorList>
            <person name="Miao C."/>
            <person name="Chen W."/>
            <person name="Wu Y."/>
            <person name="Wang L."/>
            <person name="Zhao S."/>
            <person name="Grierson D."/>
            <person name="Xu C."/>
            <person name="Chen K."/>
        </authorList>
    </citation>
    <scope>NUCLEOTIDE SEQUENCE [LARGE SCALE GENOMIC DNA]</scope>
    <source>
        <strain evidence="6">01-14</strain>
        <tissue evidence="6">Leaf</tissue>
    </source>
</reference>
<proteinExistence type="inferred from homology"/>
<dbReference type="GO" id="GO:0031640">
    <property type="term" value="P:killing of cells of another organism"/>
    <property type="evidence" value="ECO:0007669"/>
    <property type="project" value="UniProtKB-KW"/>
</dbReference>